<protein>
    <submittedName>
        <fullName evidence="2">Uncharacterized protein</fullName>
    </submittedName>
</protein>
<accession>A0AAN9QLF8</accession>
<evidence type="ECO:0000313" key="2">
    <source>
        <dbReference type="EMBL" id="KAK7339767.1"/>
    </source>
</evidence>
<gene>
    <name evidence="2" type="ORF">VNO77_20449</name>
</gene>
<evidence type="ECO:0000256" key="1">
    <source>
        <dbReference type="SAM" id="MobiDB-lite"/>
    </source>
</evidence>
<organism evidence="2 3">
    <name type="scientific">Canavalia gladiata</name>
    <name type="common">Sword bean</name>
    <name type="synonym">Dolichos gladiatus</name>
    <dbReference type="NCBI Taxonomy" id="3824"/>
    <lineage>
        <taxon>Eukaryota</taxon>
        <taxon>Viridiplantae</taxon>
        <taxon>Streptophyta</taxon>
        <taxon>Embryophyta</taxon>
        <taxon>Tracheophyta</taxon>
        <taxon>Spermatophyta</taxon>
        <taxon>Magnoliopsida</taxon>
        <taxon>eudicotyledons</taxon>
        <taxon>Gunneridae</taxon>
        <taxon>Pentapetalae</taxon>
        <taxon>rosids</taxon>
        <taxon>fabids</taxon>
        <taxon>Fabales</taxon>
        <taxon>Fabaceae</taxon>
        <taxon>Papilionoideae</taxon>
        <taxon>50 kb inversion clade</taxon>
        <taxon>NPAAA clade</taxon>
        <taxon>indigoferoid/millettioid clade</taxon>
        <taxon>Phaseoleae</taxon>
        <taxon>Canavalia</taxon>
    </lineage>
</organism>
<comment type="caution">
    <text evidence="2">The sequence shown here is derived from an EMBL/GenBank/DDBJ whole genome shotgun (WGS) entry which is preliminary data.</text>
</comment>
<reference evidence="2 3" key="1">
    <citation type="submission" date="2024-01" db="EMBL/GenBank/DDBJ databases">
        <title>The genomes of 5 underutilized Papilionoideae crops provide insights into root nodulation and disease resistanc.</title>
        <authorList>
            <person name="Jiang F."/>
        </authorList>
    </citation>
    <scope>NUCLEOTIDE SEQUENCE [LARGE SCALE GENOMIC DNA]</scope>
    <source>
        <strain evidence="2">LVBAO_FW01</strain>
        <tissue evidence="2">Leaves</tissue>
    </source>
</reference>
<keyword evidence="3" id="KW-1185">Reference proteome</keyword>
<dbReference type="AlphaFoldDB" id="A0AAN9QLF8"/>
<evidence type="ECO:0000313" key="3">
    <source>
        <dbReference type="Proteomes" id="UP001367508"/>
    </source>
</evidence>
<dbReference type="Proteomes" id="UP001367508">
    <property type="component" value="Unassembled WGS sequence"/>
</dbReference>
<proteinExistence type="predicted"/>
<feature type="region of interest" description="Disordered" evidence="1">
    <location>
        <begin position="66"/>
        <end position="105"/>
    </location>
</feature>
<name>A0AAN9QLF8_CANGL</name>
<sequence>MVPCCGDQKEIIWLFAEATEAYLLVFAGNGHVGLATIDARYKSNEEEGGCRGHRVVEVFFLSKKGGASENFSGREENRIFKGGKKQTNRRGREDKKNQAPPVDESTASLRFRIQDSYRGRLGIMVPGHHSPSPCVRIPPTTIPVKCPIFPVY</sequence>
<dbReference type="EMBL" id="JAYMYQ010000004">
    <property type="protein sequence ID" value="KAK7339767.1"/>
    <property type="molecule type" value="Genomic_DNA"/>
</dbReference>